<reference evidence="1" key="1">
    <citation type="submission" date="2022-07" db="EMBL/GenBank/DDBJ databases">
        <title>Genome Sequence of Lecanicillium saksenae.</title>
        <authorList>
            <person name="Buettner E."/>
        </authorList>
    </citation>
    <scope>NUCLEOTIDE SEQUENCE</scope>
    <source>
        <strain evidence="1">VT-O1</strain>
    </source>
</reference>
<name>A0ACC1QTE4_9HYPO</name>
<sequence>MFCKLSLAAVAATFLSLVVAEGDWQARLSKPAIHPNLDFIEDGLQRYLPEISFTLNKWNDNRIPKECKDRVNNANDFDIYEIHYDDCGEPWLLCHDRNAPVSAETIASQFSKVPIGMRQWVRLLIDVPAPSTSAYNAGGTIYLNNANGRMISVLCHETAHSTNMGGFPGDNFEDLWSGYDNDQGVPDNYAQTNMIENLAQVTVVSIYDENVPGGIQSIDPNWWQMQNQLRAMQKYGRLGGSTTTLHVPGQDKECVHHVSVGDIVTK</sequence>
<organism evidence="1 2">
    <name type="scientific">Lecanicillium saksenae</name>
    <dbReference type="NCBI Taxonomy" id="468837"/>
    <lineage>
        <taxon>Eukaryota</taxon>
        <taxon>Fungi</taxon>
        <taxon>Dikarya</taxon>
        <taxon>Ascomycota</taxon>
        <taxon>Pezizomycotina</taxon>
        <taxon>Sordariomycetes</taxon>
        <taxon>Hypocreomycetidae</taxon>
        <taxon>Hypocreales</taxon>
        <taxon>Cordycipitaceae</taxon>
        <taxon>Lecanicillium</taxon>
    </lineage>
</organism>
<gene>
    <name evidence="1" type="ORF">NLG97_g5102</name>
</gene>
<comment type="caution">
    <text evidence="1">The sequence shown here is derived from an EMBL/GenBank/DDBJ whole genome shotgun (WGS) entry which is preliminary data.</text>
</comment>
<protein>
    <submittedName>
        <fullName evidence="1">Uncharacterized protein</fullName>
    </submittedName>
</protein>
<dbReference type="EMBL" id="JANAKD010000551">
    <property type="protein sequence ID" value="KAJ3492860.1"/>
    <property type="molecule type" value="Genomic_DNA"/>
</dbReference>
<proteinExistence type="predicted"/>
<evidence type="ECO:0000313" key="1">
    <source>
        <dbReference type="EMBL" id="KAJ3492860.1"/>
    </source>
</evidence>
<evidence type="ECO:0000313" key="2">
    <source>
        <dbReference type="Proteomes" id="UP001148737"/>
    </source>
</evidence>
<keyword evidence="2" id="KW-1185">Reference proteome</keyword>
<dbReference type="Proteomes" id="UP001148737">
    <property type="component" value="Unassembled WGS sequence"/>
</dbReference>
<accession>A0ACC1QTE4</accession>